<dbReference type="PROSITE" id="PS00108">
    <property type="entry name" value="PROTEIN_KINASE_ST"/>
    <property type="match status" value="1"/>
</dbReference>
<sequence>MTTSPDFLYKEIKALKTRPDGRDGGFVPDHSLKDLFRKLGAHLRNLETLRGTHHIDEIIPFICNQAPKAFATLVFSGHVHLIVCLFDNGIDDTLLPVTTNTAGDLRSFPAEARVELAEMAVMLANEEVSRIKDVDIKTIKMKEDARAQAIAASELAASAREDAIVAADKIAAAFERWPPMTLDHFHEIHQWPFFAPVFDGAQFYNMFAEKARMPFWPTDQSVKHGPFSSVEKWQVPRVHLPRDMVLPSDNSVHPYVAVKVLKRDQFTSPGDFEQAVRLEAKVLNVMSSLKHRHLIRTIACYRKGPVECFVFPWADHGNLRDYWKDSKLVANQRLAADYLWWVFLQLRGLAEAITQLHGRIIRHGDLKPENILCFRNNAKNQPDDICRLVIADAGLAKVNYQITQLRTKASLGPKGGTLMYEPPEAEVGSGAPVSRRYDVWSMGCICLEFLIWLISGNEGLTQLVEDLNQVGRFYEPHWSKSERRTTGAGRQKEVDNRIQWLREHPLCKGEKNPLGRLVELIDKKLLVHSLGKPISLPHLSPSTLQLNGDFTPDGYTTFAPPRRRETGGLDVFELPPGSRVKSDTMLAEFDAILTDKASFRLPSATMNSSAASSLVHLPLRNTARGSHLEVPGANRAAASRPSAGFRQGIRVAELPQTFRDAVQVTRGLGVRYLWIDSLCIIQDDPQDWGAESKLMEQVFSSAYVTISASCSSGTNDGFLKPRPDRTCITAKALDDGGSLYYLCDAIDDFHLDVEEGDLSKRAWVLQERALSRRTIYFSERQSYWECGQGVRCETLTKLKNQRASILGDANFPHSTDSFVKGMKIELYQGLYERFSNLQITFPSDRPVAIKGLETRLLRTFGTTGGFGIFDIYLHRFLLWQRSGGPLKRITVSHGPKVPSWSWMAYTGGIRYLEVPYGGALWESDVVSPFSDGDVDAGGPDEGDTAEAKVPGIKAVAWDLASDMAVLTTRGEREAGRVILDEPGSERTGAHNPDAELKCVVVGRSKQWLENEEQVHYVIVITAVTTPEGSAKVWERIGVGVLTRADISLEGPATDVMIQ</sequence>
<dbReference type="EMBL" id="GL385400">
    <property type="protein sequence ID" value="EJT71670.1"/>
    <property type="molecule type" value="Genomic_DNA"/>
</dbReference>
<dbReference type="Gene3D" id="1.10.510.10">
    <property type="entry name" value="Transferase(Phosphotransferase) domain 1"/>
    <property type="match status" value="1"/>
</dbReference>
<gene>
    <name evidence="3" type="primary">20351382</name>
    <name evidence="2" type="ORF">GGTG_10924</name>
</gene>
<dbReference type="AlphaFoldDB" id="J3PBQ3"/>
<accession>J3PBQ3</accession>
<dbReference type="GO" id="GO:0004674">
    <property type="term" value="F:protein serine/threonine kinase activity"/>
    <property type="evidence" value="ECO:0007669"/>
    <property type="project" value="UniProtKB-KW"/>
</dbReference>
<dbReference type="GeneID" id="20351382"/>
<reference evidence="4" key="1">
    <citation type="submission" date="2010-07" db="EMBL/GenBank/DDBJ databases">
        <title>The genome sequence of Gaeumannomyces graminis var. tritici strain R3-111a-1.</title>
        <authorList>
            <consortium name="The Broad Institute Genome Sequencing Platform"/>
            <person name="Ma L.-J."/>
            <person name="Dead R."/>
            <person name="Young S."/>
            <person name="Zeng Q."/>
            <person name="Koehrsen M."/>
            <person name="Alvarado L."/>
            <person name="Berlin A."/>
            <person name="Chapman S.B."/>
            <person name="Chen Z."/>
            <person name="Freedman E."/>
            <person name="Gellesch M."/>
            <person name="Goldberg J."/>
            <person name="Griggs A."/>
            <person name="Gujja S."/>
            <person name="Heilman E.R."/>
            <person name="Heiman D."/>
            <person name="Hepburn T."/>
            <person name="Howarth C."/>
            <person name="Jen D."/>
            <person name="Larson L."/>
            <person name="Mehta T."/>
            <person name="Neiman D."/>
            <person name="Pearson M."/>
            <person name="Roberts A."/>
            <person name="Saif S."/>
            <person name="Shea T."/>
            <person name="Shenoy N."/>
            <person name="Sisk P."/>
            <person name="Stolte C."/>
            <person name="Sykes S."/>
            <person name="Walk T."/>
            <person name="White J."/>
            <person name="Yandava C."/>
            <person name="Haas B."/>
            <person name="Nusbaum C."/>
            <person name="Birren B."/>
        </authorList>
    </citation>
    <scope>NUCLEOTIDE SEQUENCE [LARGE SCALE GENOMIC DNA]</scope>
    <source>
        <strain evidence="4">R3-111a-1</strain>
    </source>
</reference>
<name>J3PBQ3_GAET3</name>
<protein>
    <submittedName>
        <fullName evidence="2">Serine/threonine protein kinase</fullName>
    </submittedName>
</protein>
<dbReference type="RefSeq" id="XP_009227067.1">
    <property type="nucleotide sequence ID" value="XM_009228803.1"/>
</dbReference>
<keyword evidence="2" id="KW-0723">Serine/threonine-protein kinase</keyword>
<dbReference type="GO" id="GO:0005524">
    <property type="term" value="F:ATP binding"/>
    <property type="evidence" value="ECO:0007669"/>
    <property type="project" value="InterPro"/>
</dbReference>
<reference evidence="3" key="4">
    <citation type="journal article" date="2015" name="G3 (Bethesda)">
        <title>Genome sequences of three phytopathogenic species of the Magnaporthaceae family of fungi.</title>
        <authorList>
            <person name="Okagaki L.H."/>
            <person name="Nunes C.C."/>
            <person name="Sailsbery J."/>
            <person name="Clay B."/>
            <person name="Brown D."/>
            <person name="John T."/>
            <person name="Oh Y."/>
            <person name="Young N."/>
            <person name="Fitzgerald M."/>
            <person name="Haas B.J."/>
            <person name="Zeng Q."/>
            <person name="Young S."/>
            <person name="Adiconis X."/>
            <person name="Fan L."/>
            <person name="Levin J.Z."/>
            <person name="Mitchell T.K."/>
            <person name="Okubara P.A."/>
            <person name="Farman M.L."/>
            <person name="Kohn L.M."/>
            <person name="Birren B."/>
            <person name="Ma L.-J."/>
            <person name="Dean R.A."/>
        </authorList>
    </citation>
    <scope>NUCLEOTIDE SEQUENCE</scope>
    <source>
        <strain evidence="3">R3-111a-1</strain>
    </source>
</reference>
<keyword evidence="2" id="KW-0418">Kinase</keyword>
<dbReference type="InterPro" id="IPR010730">
    <property type="entry name" value="HET"/>
</dbReference>
<dbReference type="InterPro" id="IPR000719">
    <property type="entry name" value="Prot_kinase_dom"/>
</dbReference>
<dbReference type="SUPFAM" id="SSF56112">
    <property type="entry name" value="Protein kinase-like (PK-like)"/>
    <property type="match status" value="1"/>
</dbReference>
<organism evidence="2">
    <name type="scientific">Gaeumannomyces tritici (strain R3-111a-1)</name>
    <name type="common">Wheat and barley take-all root rot fungus</name>
    <name type="synonym">Gaeumannomyces graminis var. tritici</name>
    <dbReference type="NCBI Taxonomy" id="644352"/>
    <lineage>
        <taxon>Eukaryota</taxon>
        <taxon>Fungi</taxon>
        <taxon>Dikarya</taxon>
        <taxon>Ascomycota</taxon>
        <taxon>Pezizomycotina</taxon>
        <taxon>Sordariomycetes</taxon>
        <taxon>Sordariomycetidae</taxon>
        <taxon>Magnaporthales</taxon>
        <taxon>Magnaporthaceae</taxon>
        <taxon>Gaeumannomyces</taxon>
    </lineage>
</organism>
<dbReference type="Pfam" id="PF00069">
    <property type="entry name" value="Pkinase"/>
    <property type="match status" value="1"/>
</dbReference>
<dbReference type="PANTHER" id="PTHR33112">
    <property type="entry name" value="DOMAIN PROTEIN, PUTATIVE-RELATED"/>
    <property type="match status" value="1"/>
</dbReference>
<reference evidence="3" key="5">
    <citation type="submission" date="2018-04" db="UniProtKB">
        <authorList>
            <consortium name="EnsemblFungi"/>
        </authorList>
    </citation>
    <scope>IDENTIFICATION</scope>
    <source>
        <strain evidence="3">R3-111a-1</strain>
    </source>
</reference>
<dbReference type="GO" id="GO:0051094">
    <property type="term" value="P:positive regulation of developmental process"/>
    <property type="evidence" value="ECO:0007669"/>
    <property type="project" value="UniProtKB-ARBA"/>
</dbReference>
<dbReference type="PROSITE" id="PS50011">
    <property type="entry name" value="PROTEIN_KINASE_DOM"/>
    <property type="match status" value="1"/>
</dbReference>
<dbReference type="Proteomes" id="UP000006039">
    <property type="component" value="Unassembled WGS sequence"/>
</dbReference>
<reference evidence="2" key="2">
    <citation type="submission" date="2010-07" db="EMBL/GenBank/DDBJ databases">
        <authorList>
            <consortium name="The Broad Institute Genome Sequencing Platform"/>
            <consortium name="Broad Institute Genome Sequencing Center for Infectious Disease"/>
            <person name="Ma L.-J."/>
            <person name="Dead R."/>
            <person name="Young S."/>
            <person name="Zeng Q."/>
            <person name="Koehrsen M."/>
            <person name="Alvarado L."/>
            <person name="Berlin A."/>
            <person name="Chapman S.B."/>
            <person name="Chen Z."/>
            <person name="Freedman E."/>
            <person name="Gellesch M."/>
            <person name="Goldberg J."/>
            <person name="Griggs A."/>
            <person name="Gujja S."/>
            <person name="Heilman E.R."/>
            <person name="Heiman D."/>
            <person name="Hepburn T."/>
            <person name="Howarth C."/>
            <person name="Jen D."/>
            <person name="Larson L."/>
            <person name="Mehta T."/>
            <person name="Neiman D."/>
            <person name="Pearson M."/>
            <person name="Roberts A."/>
            <person name="Saif S."/>
            <person name="Shea T."/>
            <person name="Shenoy N."/>
            <person name="Sisk P."/>
            <person name="Stolte C."/>
            <person name="Sykes S."/>
            <person name="Walk T."/>
            <person name="White J."/>
            <person name="Yandava C."/>
            <person name="Haas B."/>
            <person name="Nusbaum C."/>
            <person name="Birren B."/>
        </authorList>
    </citation>
    <scope>NUCLEOTIDE SEQUENCE</scope>
    <source>
        <strain evidence="2">R3-111a-1</strain>
    </source>
</reference>
<dbReference type="PANTHER" id="PTHR33112:SF10">
    <property type="entry name" value="TOL"/>
    <property type="match status" value="1"/>
</dbReference>
<dbReference type="InterPro" id="IPR011009">
    <property type="entry name" value="Kinase-like_dom_sf"/>
</dbReference>
<evidence type="ECO:0000259" key="1">
    <source>
        <dbReference type="PROSITE" id="PS50011"/>
    </source>
</evidence>
<dbReference type="Pfam" id="PF06985">
    <property type="entry name" value="HET"/>
    <property type="match status" value="1"/>
</dbReference>
<dbReference type="InterPro" id="IPR008271">
    <property type="entry name" value="Ser/Thr_kinase_AS"/>
</dbReference>
<dbReference type="VEuPathDB" id="FungiDB:GGTG_10924"/>
<evidence type="ECO:0000313" key="3">
    <source>
        <dbReference type="EnsemblFungi" id="EJT71670"/>
    </source>
</evidence>
<feature type="domain" description="Protein kinase" evidence="1">
    <location>
        <begin position="216"/>
        <end position="507"/>
    </location>
</feature>
<evidence type="ECO:0000313" key="4">
    <source>
        <dbReference type="Proteomes" id="UP000006039"/>
    </source>
</evidence>
<keyword evidence="4" id="KW-1185">Reference proteome</keyword>
<dbReference type="HOGENOM" id="CLU_002639_7_0_1"/>
<reference evidence="2" key="3">
    <citation type="submission" date="2010-09" db="EMBL/GenBank/DDBJ databases">
        <title>Annotation of Gaeumannomyces graminis var. tritici R3-111a-1.</title>
        <authorList>
            <consortium name="The Broad Institute Genome Sequencing Platform"/>
            <person name="Ma L.-J."/>
            <person name="Dead R."/>
            <person name="Young S.K."/>
            <person name="Zeng Q."/>
            <person name="Gargeya S."/>
            <person name="Fitzgerald M."/>
            <person name="Haas B."/>
            <person name="Abouelleil A."/>
            <person name="Alvarado L."/>
            <person name="Arachchi H.M."/>
            <person name="Berlin A."/>
            <person name="Brown A."/>
            <person name="Chapman S.B."/>
            <person name="Chen Z."/>
            <person name="Dunbar C."/>
            <person name="Freedman E."/>
            <person name="Gearin G."/>
            <person name="Gellesch M."/>
            <person name="Goldberg J."/>
            <person name="Griggs A."/>
            <person name="Gujja S."/>
            <person name="Heiman D."/>
            <person name="Howarth C."/>
            <person name="Larson L."/>
            <person name="Lui A."/>
            <person name="MacDonald P.J.P."/>
            <person name="Mehta T."/>
            <person name="Montmayeur A."/>
            <person name="Murphy C."/>
            <person name="Neiman D."/>
            <person name="Pearson M."/>
            <person name="Priest M."/>
            <person name="Roberts A."/>
            <person name="Saif S."/>
            <person name="Shea T."/>
            <person name="Shenoy N."/>
            <person name="Sisk P."/>
            <person name="Stolte C."/>
            <person name="Sykes S."/>
            <person name="Yandava C."/>
            <person name="Wortman J."/>
            <person name="Nusbaum C."/>
            <person name="Birren B."/>
        </authorList>
    </citation>
    <scope>NUCLEOTIDE SEQUENCE</scope>
    <source>
        <strain evidence="2">R3-111a-1</strain>
    </source>
</reference>
<dbReference type="OrthoDB" id="5125733at2759"/>
<dbReference type="eggNOG" id="KOG0592">
    <property type="taxonomic scope" value="Eukaryota"/>
</dbReference>
<dbReference type="STRING" id="644352.J3PBQ3"/>
<dbReference type="EnsemblFungi" id="EJT71670">
    <property type="protein sequence ID" value="EJT71670"/>
    <property type="gene ID" value="GGTG_10924"/>
</dbReference>
<keyword evidence="2" id="KW-0808">Transferase</keyword>
<dbReference type="SMART" id="SM00220">
    <property type="entry name" value="S_TKc"/>
    <property type="match status" value="1"/>
</dbReference>
<evidence type="ECO:0000313" key="2">
    <source>
        <dbReference type="EMBL" id="EJT71670.1"/>
    </source>
</evidence>
<dbReference type="CDD" id="cd00180">
    <property type="entry name" value="PKc"/>
    <property type="match status" value="1"/>
</dbReference>
<proteinExistence type="predicted"/>